<dbReference type="InterPro" id="IPR033434">
    <property type="entry name" value="MucB/RseB_N"/>
</dbReference>
<comment type="caution">
    <text evidence="8">The sequence shown here is derived from an EMBL/GenBank/DDBJ whole genome shotgun (WGS) entry which is preliminary data.</text>
</comment>
<evidence type="ECO:0000256" key="3">
    <source>
        <dbReference type="ARBA" id="ARBA00022729"/>
    </source>
</evidence>
<dbReference type="InterPro" id="IPR033436">
    <property type="entry name" value="MucB/RseB_C"/>
</dbReference>
<evidence type="ECO:0000313" key="8">
    <source>
        <dbReference type="EMBL" id="PNF80722.1"/>
    </source>
</evidence>
<comment type="subcellular location">
    <subcellularLocation>
        <location evidence="1">Periplasm</location>
    </subcellularLocation>
</comment>
<accession>A0A2N8S287</accession>
<dbReference type="EMBL" id="POUN01000003">
    <property type="protein sequence ID" value="PNF80722.1"/>
    <property type="molecule type" value="Genomic_DNA"/>
</dbReference>
<dbReference type="GO" id="GO:0030288">
    <property type="term" value="C:outer membrane-bounded periplasmic space"/>
    <property type="evidence" value="ECO:0007669"/>
    <property type="project" value="TreeGrafter"/>
</dbReference>
<evidence type="ECO:0000256" key="1">
    <source>
        <dbReference type="ARBA" id="ARBA00004418"/>
    </source>
</evidence>
<dbReference type="PANTHER" id="PTHR38782:SF1">
    <property type="entry name" value="SIGMA-E FACTOR REGULATORY PROTEIN RSEB"/>
    <property type="match status" value="1"/>
</dbReference>
<keyword evidence="3 5" id="KW-0732">Signal</keyword>
<dbReference type="CDD" id="cd16327">
    <property type="entry name" value="RseB"/>
    <property type="match status" value="1"/>
</dbReference>
<feature type="domain" description="MucB/RseB N-terminal" evidence="6">
    <location>
        <begin position="24"/>
        <end position="193"/>
    </location>
</feature>
<dbReference type="Pfam" id="PF17188">
    <property type="entry name" value="MucB_RseB_C"/>
    <property type="match status" value="1"/>
</dbReference>
<dbReference type="OrthoDB" id="7067274at2"/>
<feature type="signal peptide" evidence="5">
    <location>
        <begin position="1"/>
        <end position="20"/>
    </location>
</feature>
<gene>
    <name evidence="8" type="ORF">CXK92_10925</name>
</gene>
<feature type="chain" id="PRO_5014763757" evidence="5">
    <location>
        <begin position="21"/>
        <end position="315"/>
    </location>
</feature>
<dbReference type="AlphaFoldDB" id="A0A2N8S287"/>
<dbReference type="PANTHER" id="PTHR38782">
    <property type="match status" value="1"/>
</dbReference>
<dbReference type="InterPro" id="IPR038484">
    <property type="entry name" value="MucB/RseB_C_sf"/>
</dbReference>
<keyword evidence="4" id="KW-0574">Periplasm</keyword>
<feature type="domain" description="MucB/RseB C-terminal" evidence="7">
    <location>
        <begin position="209"/>
        <end position="307"/>
    </location>
</feature>
<dbReference type="Proteomes" id="UP000235925">
    <property type="component" value="Unassembled WGS sequence"/>
</dbReference>
<comment type="similarity">
    <text evidence="2">Belongs to the RseB family.</text>
</comment>
<protein>
    <submittedName>
        <fullName evidence="8">RNA polymerase subunit sigma</fullName>
    </submittedName>
</protein>
<dbReference type="RefSeq" id="WP_102825056.1">
    <property type="nucleotide sequence ID" value="NZ_CP139348.1"/>
</dbReference>
<organism evidence="8 9">
    <name type="scientific">Stutzerimonas stutzeri</name>
    <name type="common">Pseudomonas stutzeri</name>
    <dbReference type="NCBI Taxonomy" id="316"/>
    <lineage>
        <taxon>Bacteria</taxon>
        <taxon>Pseudomonadati</taxon>
        <taxon>Pseudomonadota</taxon>
        <taxon>Gammaproteobacteria</taxon>
        <taxon>Pseudomonadales</taxon>
        <taxon>Pseudomonadaceae</taxon>
        <taxon>Stutzerimonas</taxon>
    </lineage>
</organism>
<sequence length="315" mass="34572">MRVLPLYVVMGGWLSMPALAADAAESWMERLAVAEQKQSYAGTFVYERNGSFSSHAVWQQVEDSGMQERLLQLDGSPAEVLLVDGQMQCATDDLAAQVREAQAWHGQRLDPKALSEWYEFREIGDSRVAGRSAVALAVVPRDQHRYGFELHLDRETALPLKSLMLNEKGQLLERFQFTQLTTDAINADQLKPSAGCKSVSVSKREANPSSVWRSDWLPAGFKLLDANERPSPASSETVAWLSYGDGLAKFSVFLEPLRGALVEDARSQMGPTVAVSKRISTSDGDVMVTVVGEIPLGTAERVALSMRVGAEQAQQ</sequence>
<proteinExistence type="inferred from homology"/>
<evidence type="ECO:0000256" key="4">
    <source>
        <dbReference type="ARBA" id="ARBA00022764"/>
    </source>
</evidence>
<dbReference type="Gene3D" id="2.50.20.10">
    <property type="entry name" value="Lipoprotein localisation LolA/LolB/LppX"/>
    <property type="match status" value="1"/>
</dbReference>
<name>A0A2N8S287_STUST</name>
<dbReference type="InterPro" id="IPR005588">
    <property type="entry name" value="MucB_RseB"/>
</dbReference>
<evidence type="ECO:0000259" key="6">
    <source>
        <dbReference type="Pfam" id="PF03888"/>
    </source>
</evidence>
<reference evidence="8 9" key="1">
    <citation type="submission" date="2018-01" db="EMBL/GenBank/DDBJ databases">
        <title>Denitrification phenotypes of diverse strains of Pseudomonas stutzeri.</title>
        <authorList>
            <person name="Milligan D.A."/>
            <person name="Bergaust L."/>
            <person name="Bakken L.R."/>
            <person name="Frostegard A."/>
        </authorList>
    </citation>
    <scope>NUCLEOTIDE SEQUENCE [LARGE SCALE GENOMIC DNA]</scope>
    <source>
        <strain evidence="8 9">KC</strain>
    </source>
</reference>
<dbReference type="Gene3D" id="3.30.200.100">
    <property type="entry name" value="MucB/RseB, C-terminal domain"/>
    <property type="match status" value="1"/>
</dbReference>
<evidence type="ECO:0000256" key="5">
    <source>
        <dbReference type="SAM" id="SignalP"/>
    </source>
</evidence>
<dbReference type="Pfam" id="PF03888">
    <property type="entry name" value="MucB_RseB"/>
    <property type="match status" value="1"/>
</dbReference>
<dbReference type="PIRSF" id="PIRSF005427">
    <property type="entry name" value="RseB"/>
    <property type="match status" value="1"/>
</dbReference>
<dbReference type="GO" id="GO:0045152">
    <property type="term" value="F:antisigma factor binding"/>
    <property type="evidence" value="ECO:0007669"/>
    <property type="project" value="TreeGrafter"/>
</dbReference>
<evidence type="ECO:0000256" key="2">
    <source>
        <dbReference type="ARBA" id="ARBA00008150"/>
    </source>
</evidence>
<evidence type="ECO:0000313" key="9">
    <source>
        <dbReference type="Proteomes" id="UP000235925"/>
    </source>
</evidence>
<evidence type="ECO:0000259" key="7">
    <source>
        <dbReference type="Pfam" id="PF17188"/>
    </source>
</evidence>
<dbReference type="GO" id="GO:0032885">
    <property type="term" value="P:regulation of polysaccharide biosynthetic process"/>
    <property type="evidence" value="ECO:0007669"/>
    <property type="project" value="TreeGrafter"/>
</dbReference>